<feature type="region of interest" description="Disordered" evidence="1">
    <location>
        <begin position="1"/>
        <end position="41"/>
    </location>
</feature>
<feature type="compositionally biased region" description="Acidic residues" evidence="1">
    <location>
        <begin position="18"/>
        <end position="31"/>
    </location>
</feature>
<evidence type="ECO:0000313" key="3">
    <source>
        <dbReference type="Proteomes" id="UP000472727"/>
    </source>
</evidence>
<evidence type="ECO:0000313" key="2">
    <source>
        <dbReference type="EMBL" id="KAF3196330.1"/>
    </source>
</evidence>
<proteinExistence type="predicted"/>
<reference evidence="2 3" key="1">
    <citation type="submission" date="2019-06" db="EMBL/GenBank/DDBJ databases">
        <authorList>
            <person name="Palmer J.M."/>
        </authorList>
    </citation>
    <scope>NUCLEOTIDE SEQUENCE [LARGE SCALE GENOMIC DNA]</scope>
    <source>
        <strain evidence="2 3">TWF106</strain>
    </source>
</reference>
<comment type="caution">
    <text evidence="2">The sequence shown here is derived from an EMBL/GenBank/DDBJ whole genome shotgun (WGS) entry which is preliminary data.</text>
</comment>
<organism evidence="2 3">
    <name type="scientific">Orbilia oligospora</name>
    <name type="common">Nematode-trapping fungus</name>
    <name type="synonym">Arthrobotrys oligospora</name>
    <dbReference type="NCBI Taxonomy" id="2813651"/>
    <lineage>
        <taxon>Eukaryota</taxon>
        <taxon>Fungi</taxon>
        <taxon>Dikarya</taxon>
        <taxon>Ascomycota</taxon>
        <taxon>Pezizomycotina</taxon>
        <taxon>Orbiliomycetes</taxon>
        <taxon>Orbiliales</taxon>
        <taxon>Orbiliaceae</taxon>
        <taxon>Orbilia</taxon>
    </lineage>
</organism>
<dbReference type="EMBL" id="WIWS01000225">
    <property type="protein sequence ID" value="KAF3196330.1"/>
    <property type="molecule type" value="Genomic_DNA"/>
</dbReference>
<dbReference type="AlphaFoldDB" id="A0A7C8Q532"/>
<gene>
    <name evidence="2" type="ORF">TWF106_005011</name>
</gene>
<accession>A0A7C8Q532</accession>
<protein>
    <submittedName>
        <fullName evidence="2">Uncharacterized protein</fullName>
    </submittedName>
</protein>
<dbReference type="Proteomes" id="UP000472727">
    <property type="component" value="Unassembled WGS sequence"/>
</dbReference>
<evidence type="ECO:0000256" key="1">
    <source>
        <dbReference type="SAM" id="MobiDB-lite"/>
    </source>
</evidence>
<name>A0A7C8Q532_ORBOL</name>
<sequence>MLPDKQGGPRTDASNYTEDPDSEYCNDEESPEMGNLDFPYHRDGYRKDEKIRNRVDNKDSDIMRNESEAGTVSYMNGGNCELSYF</sequence>